<proteinExistence type="predicted"/>
<reference evidence="2 3" key="1">
    <citation type="submission" date="2019-11" db="EMBL/GenBank/DDBJ databases">
        <title>Genome sequences of 17 halophilic strains isolated from different environments.</title>
        <authorList>
            <person name="Furrow R.E."/>
        </authorList>
    </citation>
    <scope>NUCLEOTIDE SEQUENCE [LARGE SCALE GENOMIC DNA]</scope>
    <source>
        <strain evidence="2 3">22511_23_Filter</strain>
    </source>
</reference>
<protein>
    <recommendedName>
        <fullName evidence="4">DUF2788 domain-containing protein</fullName>
    </recommendedName>
</protein>
<comment type="caution">
    <text evidence="2">The sequence shown here is derived from an EMBL/GenBank/DDBJ whole genome shotgun (WGS) entry which is preliminary data.</text>
</comment>
<evidence type="ECO:0008006" key="4">
    <source>
        <dbReference type="Google" id="ProtNLM"/>
    </source>
</evidence>
<gene>
    <name evidence="2" type="ORF">GLW04_01815</name>
</gene>
<evidence type="ECO:0000313" key="3">
    <source>
        <dbReference type="Proteomes" id="UP000460949"/>
    </source>
</evidence>
<name>A0A845DPX3_9BACI</name>
<dbReference type="Proteomes" id="UP000460949">
    <property type="component" value="Unassembled WGS sequence"/>
</dbReference>
<keyword evidence="1" id="KW-0472">Membrane</keyword>
<organism evidence="2 3">
    <name type="scientific">Halobacillus litoralis</name>
    <dbReference type="NCBI Taxonomy" id="45668"/>
    <lineage>
        <taxon>Bacteria</taxon>
        <taxon>Bacillati</taxon>
        <taxon>Bacillota</taxon>
        <taxon>Bacilli</taxon>
        <taxon>Bacillales</taxon>
        <taxon>Bacillaceae</taxon>
        <taxon>Halobacillus</taxon>
    </lineage>
</organism>
<evidence type="ECO:0000313" key="2">
    <source>
        <dbReference type="EMBL" id="MYL18605.1"/>
    </source>
</evidence>
<dbReference type="RefSeq" id="WP_160835062.1">
    <property type="nucleotide sequence ID" value="NZ_WMET01000001.1"/>
</dbReference>
<feature type="transmembrane region" description="Helical" evidence="1">
    <location>
        <begin position="12"/>
        <end position="30"/>
    </location>
</feature>
<feature type="transmembrane region" description="Helical" evidence="1">
    <location>
        <begin position="42"/>
        <end position="61"/>
    </location>
</feature>
<keyword evidence="1" id="KW-1133">Transmembrane helix</keyword>
<sequence length="66" mass="7610">MEEWSKMSEELIFLLITASMVIWIAVSMELMKPRQQINMRKIIPLLTAGSLTTILITMKLIQNVMS</sequence>
<dbReference type="AlphaFoldDB" id="A0A845DPX3"/>
<dbReference type="EMBL" id="WMET01000001">
    <property type="protein sequence ID" value="MYL18605.1"/>
    <property type="molecule type" value="Genomic_DNA"/>
</dbReference>
<accession>A0A845DPX3</accession>
<keyword evidence="1" id="KW-0812">Transmembrane</keyword>
<evidence type="ECO:0000256" key="1">
    <source>
        <dbReference type="SAM" id="Phobius"/>
    </source>
</evidence>